<dbReference type="EMBL" id="PQXK01000049">
    <property type="protein sequence ID" value="TGO39719.1"/>
    <property type="molecule type" value="Genomic_DNA"/>
</dbReference>
<dbReference type="AlphaFoldDB" id="A0A4Z1GVH9"/>
<keyword evidence="3" id="KW-1185">Reference proteome</keyword>
<feature type="region of interest" description="Disordered" evidence="1">
    <location>
        <begin position="1"/>
        <end position="78"/>
    </location>
</feature>
<accession>A0A4Z1GVH9</accession>
<comment type="caution">
    <text evidence="2">The sequence shown here is derived from an EMBL/GenBank/DDBJ whole genome shotgun (WGS) entry which is preliminary data.</text>
</comment>
<feature type="compositionally biased region" description="Basic and acidic residues" evidence="1">
    <location>
        <begin position="37"/>
        <end position="71"/>
    </location>
</feature>
<proteinExistence type="predicted"/>
<sequence length="111" mass="13005">MDEIQAHFDVTPNRWRKERNTSLSVPLKGQQRKHEKSTRESYGRFLDRQNFRKESRNDAKKSSTSKSERRGKPWKGLMITSTTGHEMAWSQADYYHKVYAISGDGSRQIKA</sequence>
<gene>
    <name evidence="2" type="ORF">BHYA_0049g00550</name>
</gene>
<evidence type="ECO:0000313" key="3">
    <source>
        <dbReference type="Proteomes" id="UP000297814"/>
    </source>
</evidence>
<organism evidence="2 3">
    <name type="scientific">Botrytis hyacinthi</name>
    <dbReference type="NCBI Taxonomy" id="278943"/>
    <lineage>
        <taxon>Eukaryota</taxon>
        <taxon>Fungi</taxon>
        <taxon>Dikarya</taxon>
        <taxon>Ascomycota</taxon>
        <taxon>Pezizomycotina</taxon>
        <taxon>Leotiomycetes</taxon>
        <taxon>Helotiales</taxon>
        <taxon>Sclerotiniaceae</taxon>
        <taxon>Botrytis</taxon>
    </lineage>
</organism>
<dbReference type="Proteomes" id="UP000297814">
    <property type="component" value="Unassembled WGS sequence"/>
</dbReference>
<evidence type="ECO:0000313" key="2">
    <source>
        <dbReference type="EMBL" id="TGO39719.1"/>
    </source>
</evidence>
<name>A0A4Z1GVH9_9HELO</name>
<evidence type="ECO:0000256" key="1">
    <source>
        <dbReference type="SAM" id="MobiDB-lite"/>
    </source>
</evidence>
<reference evidence="2 3" key="1">
    <citation type="submission" date="2017-12" db="EMBL/GenBank/DDBJ databases">
        <title>Comparative genomics of Botrytis spp.</title>
        <authorList>
            <person name="Valero-Jimenez C.A."/>
            <person name="Tapia P."/>
            <person name="Veloso J."/>
            <person name="Silva-Moreno E."/>
            <person name="Staats M."/>
            <person name="Valdes J.H."/>
            <person name="Van Kan J.A.L."/>
        </authorList>
    </citation>
    <scope>NUCLEOTIDE SEQUENCE [LARGE SCALE GENOMIC DNA]</scope>
    <source>
        <strain evidence="2 3">Bh0001</strain>
    </source>
</reference>
<protein>
    <submittedName>
        <fullName evidence="2">Uncharacterized protein</fullName>
    </submittedName>
</protein>